<dbReference type="Proteomes" id="UP001369086">
    <property type="component" value="Unassembled WGS sequence"/>
</dbReference>
<keyword evidence="1" id="KW-1015">Disulfide bond</keyword>
<feature type="domain" description="VWFD" evidence="3">
    <location>
        <begin position="1"/>
        <end position="160"/>
    </location>
</feature>
<evidence type="ECO:0000256" key="2">
    <source>
        <dbReference type="ARBA" id="ARBA00023180"/>
    </source>
</evidence>
<evidence type="ECO:0000313" key="4">
    <source>
        <dbReference type="EMBL" id="KAK6469817.1"/>
    </source>
</evidence>
<protein>
    <submittedName>
        <fullName evidence="4">IgGFc-binding protein-like</fullName>
    </submittedName>
</protein>
<dbReference type="InterPro" id="IPR050780">
    <property type="entry name" value="Mucin_vWF_Thrombospondin_sf"/>
</dbReference>
<evidence type="ECO:0000259" key="3">
    <source>
        <dbReference type="PROSITE" id="PS51233"/>
    </source>
</evidence>
<keyword evidence="5" id="KW-1185">Reference proteome</keyword>
<comment type="caution">
    <text evidence="4">The sequence shown here is derived from an EMBL/GenBank/DDBJ whole genome shotgun (WGS) entry which is preliminary data.</text>
</comment>
<dbReference type="Pfam" id="PF00094">
    <property type="entry name" value="VWD"/>
    <property type="match status" value="1"/>
</dbReference>
<proteinExistence type="predicted"/>
<dbReference type="InterPro" id="IPR001846">
    <property type="entry name" value="VWF_type-D"/>
</dbReference>
<keyword evidence="2" id="KW-0325">Glycoprotein</keyword>
<organism evidence="4 5">
    <name type="scientific">Huso huso</name>
    <name type="common">Beluga</name>
    <name type="synonym">Acipenser huso</name>
    <dbReference type="NCBI Taxonomy" id="61971"/>
    <lineage>
        <taxon>Eukaryota</taxon>
        <taxon>Metazoa</taxon>
        <taxon>Chordata</taxon>
        <taxon>Craniata</taxon>
        <taxon>Vertebrata</taxon>
        <taxon>Euteleostomi</taxon>
        <taxon>Actinopterygii</taxon>
        <taxon>Chondrostei</taxon>
        <taxon>Acipenseriformes</taxon>
        <taxon>Acipenseridae</taxon>
        <taxon>Huso</taxon>
    </lineage>
</organism>
<name>A0ABR0YAZ1_HUSHU</name>
<dbReference type="PROSITE" id="PS51233">
    <property type="entry name" value="VWFD"/>
    <property type="match status" value="1"/>
</dbReference>
<gene>
    <name evidence="4" type="ORF">HHUSO_G31352</name>
</gene>
<accession>A0ABR0YAZ1</accession>
<evidence type="ECO:0000256" key="1">
    <source>
        <dbReference type="ARBA" id="ARBA00023157"/>
    </source>
</evidence>
<sequence length="161" mass="17416">MEGKISSGGAFEISSLCNQSSEEWFRIVVDVRTCTQNSIAGAVTVYVFFGNTYIAVNNEHETWVNGKKVSLPAKLENEISVHISNKLIIIERKSNVRVTYSITQEVTVTVSAHLASQVCGACGNFNGNGGDDMTSSTGKISINVHEVIDSWKAKDHSSCGL</sequence>
<dbReference type="EMBL" id="JAHFZB010000037">
    <property type="protein sequence ID" value="KAK6469817.1"/>
    <property type="molecule type" value="Genomic_DNA"/>
</dbReference>
<evidence type="ECO:0000313" key="5">
    <source>
        <dbReference type="Proteomes" id="UP001369086"/>
    </source>
</evidence>
<dbReference type="PANTHER" id="PTHR11339">
    <property type="entry name" value="EXTRACELLULAR MATRIX GLYCOPROTEIN RELATED"/>
    <property type="match status" value="1"/>
</dbReference>
<reference evidence="4 5" key="1">
    <citation type="submission" date="2021-05" db="EMBL/GenBank/DDBJ databases">
        <authorList>
            <person name="Zahm M."/>
            <person name="Klopp C."/>
            <person name="Cabau C."/>
            <person name="Kuhl H."/>
            <person name="Suciu R."/>
            <person name="Ciorpac M."/>
            <person name="Holostenco D."/>
            <person name="Gessner J."/>
            <person name="Wuertz S."/>
            <person name="Hohne C."/>
            <person name="Stock M."/>
            <person name="Gislard M."/>
            <person name="Lluch J."/>
            <person name="Milhes M."/>
            <person name="Lampietro C."/>
            <person name="Lopez Roques C."/>
            <person name="Donnadieu C."/>
            <person name="Du K."/>
            <person name="Schartl M."/>
            <person name="Guiguen Y."/>
        </authorList>
    </citation>
    <scope>NUCLEOTIDE SEQUENCE [LARGE SCALE GENOMIC DNA]</scope>
    <source>
        <strain evidence="4">Hh-F2</strain>
        <tissue evidence="4">Blood</tissue>
    </source>
</reference>